<proteinExistence type="predicted"/>
<gene>
    <name evidence="1" type="ORF">UFOVP1351_32</name>
</gene>
<evidence type="ECO:0000313" key="1">
    <source>
        <dbReference type="EMBL" id="CAB4200259.1"/>
    </source>
</evidence>
<accession>A0A6J5RSC0</accession>
<dbReference type="EMBL" id="LR797306">
    <property type="protein sequence ID" value="CAB4200259.1"/>
    <property type="molecule type" value="Genomic_DNA"/>
</dbReference>
<name>A0A6J5RSC0_9CAUD</name>
<reference evidence="1" key="1">
    <citation type="submission" date="2020-05" db="EMBL/GenBank/DDBJ databases">
        <authorList>
            <person name="Chiriac C."/>
            <person name="Salcher M."/>
            <person name="Ghai R."/>
            <person name="Kavagutti S V."/>
        </authorList>
    </citation>
    <scope>NUCLEOTIDE SEQUENCE</scope>
</reference>
<protein>
    <recommendedName>
        <fullName evidence="2">Lipoprotein</fullName>
    </recommendedName>
</protein>
<organism evidence="1">
    <name type="scientific">uncultured Caudovirales phage</name>
    <dbReference type="NCBI Taxonomy" id="2100421"/>
    <lineage>
        <taxon>Viruses</taxon>
        <taxon>Duplodnaviria</taxon>
        <taxon>Heunggongvirae</taxon>
        <taxon>Uroviricota</taxon>
        <taxon>Caudoviricetes</taxon>
        <taxon>Peduoviridae</taxon>
        <taxon>Maltschvirus</taxon>
        <taxon>Maltschvirus maltsch</taxon>
    </lineage>
</organism>
<evidence type="ECO:0008006" key="2">
    <source>
        <dbReference type="Google" id="ProtNLM"/>
    </source>
</evidence>
<sequence length="86" mass="9413">MRFILLLAIPALTGCTLSVRKCETVTVKELGQFSQPYCDGDPVVTSCYLGKFTFVDTNGIARMVNEPVVVGQSVKICKRVPVSDEE</sequence>
<dbReference type="PROSITE" id="PS51257">
    <property type="entry name" value="PROKAR_LIPOPROTEIN"/>
    <property type="match status" value="1"/>
</dbReference>